<dbReference type="AlphaFoldDB" id="A0A024FV15"/>
<evidence type="ECO:0000313" key="2">
    <source>
        <dbReference type="EMBL" id="CCI10978.1"/>
    </source>
</evidence>
<proteinExistence type="predicted"/>
<dbReference type="Proteomes" id="UP000053237">
    <property type="component" value="Unassembled WGS sequence"/>
</dbReference>
<dbReference type="EMBL" id="CAIX01000491">
    <property type="protein sequence ID" value="CCI10978.1"/>
    <property type="molecule type" value="Genomic_DNA"/>
</dbReference>
<keyword evidence="1" id="KW-0732">Signal</keyword>
<sequence>MFRQNWLFFSVVWLLNTVTDANNQILITATLTHNSDLGKCQSCLTDIAGMDRLSLALPPTDDPKSLTTTVHFYASGYSASFMRAKLDCQSDLTCGFITMENTKITDNTIAADMLGLSEAVCVLTDVQTSFECGTCLRMVSGSHTIQKFQLIAKNENEQYLHVLYTHQRDIFAPCSESGVCRGQQYEFGYGTCSNLARKLYMRQFSPFSGATLKFNAAEVPFDVMIPFIYETQHVSTRCFLASTTLKLRTRCLRCMALESSGIAVLVDDTSFAHEHEITSELYVLLISEKYQNKKEIHGCEQVCNKPSRKNKEACSKASLQAIDHSSPSGKIYYNVALYPKLNQIDPSPLRQPLTSNCIWVQHELSNEVTCQTCLKENAGHSVEKLSVVDFLIYREKNLAMDSIYKCISTFKRSNLCKKMVSAPDQFCLYYKSLRDGSRSSIVPYPENRIGNVGIGMPSKPNSKCFTCLTSILDILIIDQNHFWMLGAPREGDCVSECGDIKMVVRLELDVSSIRPMSSGSIEGRFAKERYSLRYEKMLDNGHLYEYAEML</sequence>
<protein>
    <submittedName>
        <fullName evidence="2">Uncharacterized protein</fullName>
    </submittedName>
</protein>
<feature type="signal peptide" evidence="1">
    <location>
        <begin position="1"/>
        <end position="21"/>
    </location>
</feature>
<gene>
    <name evidence="2" type="ORF">BN9_121560</name>
</gene>
<keyword evidence="3" id="KW-1185">Reference proteome</keyword>
<accession>A0A024FV15</accession>
<feature type="chain" id="PRO_5001531917" evidence="1">
    <location>
        <begin position="22"/>
        <end position="550"/>
    </location>
</feature>
<reference evidence="2 3" key="1">
    <citation type="submission" date="2012-05" db="EMBL/GenBank/DDBJ databases">
        <title>Recombination and specialization in a pathogen metapopulation.</title>
        <authorList>
            <person name="Gardiner A."/>
            <person name="Kemen E."/>
            <person name="Schultz-Larsen T."/>
            <person name="MacLean D."/>
            <person name="Van Oosterhout C."/>
            <person name="Jones J.D.G."/>
        </authorList>
    </citation>
    <scope>NUCLEOTIDE SEQUENCE [LARGE SCALE GENOMIC DNA]</scope>
    <source>
        <strain evidence="2 3">Ac Nc2</strain>
    </source>
</reference>
<name>A0A024FV15_9STRA</name>
<evidence type="ECO:0000313" key="3">
    <source>
        <dbReference type="Proteomes" id="UP000053237"/>
    </source>
</evidence>
<organism evidence="2 3">
    <name type="scientific">Albugo candida</name>
    <dbReference type="NCBI Taxonomy" id="65357"/>
    <lineage>
        <taxon>Eukaryota</taxon>
        <taxon>Sar</taxon>
        <taxon>Stramenopiles</taxon>
        <taxon>Oomycota</taxon>
        <taxon>Peronosporomycetes</taxon>
        <taxon>Albuginales</taxon>
        <taxon>Albuginaceae</taxon>
        <taxon>Albugo</taxon>
    </lineage>
</organism>
<comment type="caution">
    <text evidence="2">The sequence shown here is derived from an EMBL/GenBank/DDBJ whole genome shotgun (WGS) entry which is preliminary data.</text>
</comment>
<dbReference type="InParanoid" id="A0A024FV15"/>
<evidence type="ECO:0000256" key="1">
    <source>
        <dbReference type="SAM" id="SignalP"/>
    </source>
</evidence>